<evidence type="ECO:0000313" key="2">
    <source>
        <dbReference type="Proteomes" id="UP000826212"/>
    </source>
</evidence>
<dbReference type="Proteomes" id="UP000826212">
    <property type="component" value="Chromosome"/>
</dbReference>
<reference evidence="1" key="1">
    <citation type="submission" date="2021-08" db="EMBL/GenBank/DDBJ databases">
        <title>Novel anaerobic bacterium isolated from sea squirt in East Sea, Republic of Korea.</title>
        <authorList>
            <person name="Nguyen T.H."/>
            <person name="Li Z."/>
            <person name="Lee Y.-J."/>
            <person name="Ko J."/>
            <person name="Kim S.-G."/>
        </authorList>
    </citation>
    <scope>NUCLEOTIDE SEQUENCE</scope>
    <source>
        <strain evidence="1">KCTC 25031</strain>
    </source>
</reference>
<keyword evidence="2" id="KW-1185">Reference proteome</keyword>
<accession>A0AC61NIM2</accession>
<sequence length="361" mass="39970">MQTNLGNSLHILLSSFLLMSLFSCSTKQEEDSELKSQTALTVDKVTKVKVKKAVKSRFHHELLSNGIVHACGKAAVPFKAKDQIVALHVVNGTRVKRGDLIATVSSEQLKMRLDEAQLQYDKACITLEDKLLGYGFTTKDTATIDPVMFKMIKIKSGFNSAAIALKRAKINYRDREVRSPLNGVISDLQAEVYNPASSYKKCCDVVDDHMVWVDFSILEGEYNKISKGEKIKVVPFANKSLELIGTVAAIDPRVDASGMVHIRAKVNNSKHQLIDGMNVNVIVQSEGARCLVVPKSAVLYRQNKNVLFVRNGKKAKWVYVTPGEENSLNVQILEGKLAEGDEVIVSNNFDLAHDTPIEVIQ</sequence>
<evidence type="ECO:0000313" key="1">
    <source>
        <dbReference type="EMBL" id="QZE15551.1"/>
    </source>
</evidence>
<organism evidence="1 2">
    <name type="scientific">Halosquirtibacter laminarini</name>
    <dbReference type="NCBI Taxonomy" id="3374600"/>
    <lineage>
        <taxon>Bacteria</taxon>
        <taxon>Pseudomonadati</taxon>
        <taxon>Bacteroidota</taxon>
        <taxon>Bacteroidia</taxon>
        <taxon>Marinilabiliales</taxon>
        <taxon>Prolixibacteraceae</taxon>
        <taxon>Halosquirtibacter</taxon>
    </lineage>
</organism>
<gene>
    <name evidence="1" type="ORF">K4L44_06880</name>
</gene>
<proteinExistence type="predicted"/>
<dbReference type="EMBL" id="CP081303">
    <property type="protein sequence ID" value="QZE15551.1"/>
    <property type="molecule type" value="Genomic_DNA"/>
</dbReference>
<name>A0AC61NIM2_9BACT</name>
<protein>
    <submittedName>
        <fullName evidence="1">Efflux RND transporter periplasmic adaptor subunit</fullName>
    </submittedName>
</protein>